<comment type="pathway">
    <text evidence="4 16">Amino-acid biosynthesis; L-threonine biosynthesis; L-threonine from L-aspartate: step 1/5.</text>
</comment>
<keyword evidence="20" id="KW-1185">Reference proteome</keyword>
<dbReference type="GO" id="GO:0005524">
    <property type="term" value="F:ATP binding"/>
    <property type="evidence" value="ECO:0007669"/>
    <property type="project" value="UniProtKB-KW"/>
</dbReference>
<dbReference type="InterPro" id="IPR027795">
    <property type="entry name" value="CASTOR_ACT_dom"/>
</dbReference>
<gene>
    <name evidence="19" type="primary">dapG</name>
    <name evidence="19" type="ORF">JZ786_22865</name>
</gene>
<dbReference type="GO" id="GO:0009090">
    <property type="term" value="P:homoserine biosynthetic process"/>
    <property type="evidence" value="ECO:0007669"/>
    <property type="project" value="TreeGrafter"/>
</dbReference>
<dbReference type="KEGG" id="afx:JZ786_22865"/>
<dbReference type="NCBIfam" id="TIGR00657">
    <property type="entry name" value="asp_kinases"/>
    <property type="match status" value="1"/>
</dbReference>
<evidence type="ECO:0000256" key="15">
    <source>
        <dbReference type="RuleBase" id="RU003448"/>
    </source>
</evidence>
<keyword evidence="6 16" id="KW-0028">Amino-acid biosynthesis</keyword>
<keyword evidence="7 15" id="KW-0808">Transferase</keyword>
<evidence type="ECO:0000256" key="2">
    <source>
        <dbReference type="ARBA" id="ARBA00004766"/>
    </source>
</evidence>
<dbReference type="GO" id="GO:0004072">
    <property type="term" value="F:aspartate kinase activity"/>
    <property type="evidence" value="ECO:0007669"/>
    <property type="project" value="UniProtKB-EC"/>
</dbReference>
<name>A0A9X7VZ82_9BACL</name>
<dbReference type="GO" id="GO:0009089">
    <property type="term" value="P:lysine biosynthetic process via diaminopimelate"/>
    <property type="evidence" value="ECO:0007669"/>
    <property type="project" value="InterPro"/>
</dbReference>
<dbReference type="EC" id="2.7.2.4" evidence="15"/>
<sequence>MRICVQKYGGTSLAAPESRLSALHHVEEALGQGFRVVVVVSAMGRKGSPYATDTLLGILDDKDTATKRDLDMLLSCGETISSVVFASLLRSHGHDVTVFTGKQAGIITNDTFGEARIIEVNPALVLEALDQGKIVIVMGFQGATQDGELTTLGRGGSDITASALGVALKAEFVDIFTDVPGIMTADPRIVPDARPLRHVTYYEICNLAYQGAKVIHPRSVEMAMQNNIPIRVRSTFSDDEGTHITTDTAILECSVLTDRVVTSLTQTADVSQLQIRGPVDVSRVFAEMAEHKISVELMSVLSSHITFTVADRDTGRAVDVLNSIGYDPKLIENCAKISIIGESMAGIPGIMSVVVSALAHEGIEILQTADSHTTIWCLVRKEDMESAIRAIHRAFHLEKCP</sequence>
<dbReference type="SUPFAM" id="SSF55021">
    <property type="entry name" value="ACT-like"/>
    <property type="match status" value="2"/>
</dbReference>
<feature type="binding site" evidence="14">
    <location>
        <position position="78"/>
    </location>
    <ligand>
        <name>substrate</name>
    </ligand>
</feature>
<accession>A0A9X7VZ82</accession>
<dbReference type="NCBIfam" id="TIGR00656">
    <property type="entry name" value="asp_kin_monofn"/>
    <property type="match status" value="1"/>
</dbReference>
<evidence type="ECO:0000259" key="18">
    <source>
        <dbReference type="Pfam" id="PF13840"/>
    </source>
</evidence>
<dbReference type="SUPFAM" id="SSF53633">
    <property type="entry name" value="Carbamate kinase-like"/>
    <property type="match status" value="1"/>
</dbReference>
<dbReference type="InterPro" id="IPR001341">
    <property type="entry name" value="Asp_kinase"/>
</dbReference>
<dbReference type="Proteomes" id="UP000663505">
    <property type="component" value="Chromosome"/>
</dbReference>
<dbReference type="InterPro" id="IPR001048">
    <property type="entry name" value="Asp/Glu/Uridylate_kinase"/>
</dbReference>
<evidence type="ECO:0000256" key="12">
    <source>
        <dbReference type="ARBA" id="ARBA00023154"/>
    </source>
</evidence>
<dbReference type="EMBL" id="CP071182">
    <property type="protein sequence ID" value="QSO47202.1"/>
    <property type="molecule type" value="Genomic_DNA"/>
</dbReference>
<evidence type="ECO:0000256" key="4">
    <source>
        <dbReference type="ARBA" id="ARBA00005139"/>
    </source>
</evidence>
<feature type="binding site" evidence="14">
    <location>
        <begin position="213"/>
        <end position="214"/>
    </location>
    <ligand>
        <name>ATP</name>
        <dbReference type="ChEBI" id="CHEBI:30616"/>
    </ligand>
</feature>
<comment type="pathway">
    <text evidence="3 16">Amino-acid biosynthesis; L-methionine biosynthesis via de novo pathway; L-homoserine from L-aspartate: step 1/3.</text>
</comment>
<feature type="binding site" evidence="14">
    <location>
        <position position="188"/>
    </location>
    <ligand>
        <name>ATP</name>
        <dbReference type="ChEBI" id="CHEBI:30616"/>
    </ligand>
</feature>
<feature type="binding site" evidence="14">
    <location>
        <position position="52"/>
    </location>
    <ligand>
        <name>substrate</name>
    </ligand>
</feature>
<evidence type="ECO:0000313" key="19">
    <source>
        <dbReference type="EMBL" id="QSO47202.1"/>
    </source>
</evidence>
<dbReference type="PANTHER" id="PTHR21499">
    <property type="entry name" value="ASPARTATE KINASE"/>
    <property type="match status" value="1"/>
</dbReference>
<feature type="binding site" evidence="14">
    <location>
        <begin position="177"/>
        <end position="178"/>
    </location>
    <ligand>
        <name>ATP</name>
        <dbReference type="ChEBI" id="CHEBI:30616"/>
    </ligand>
</feature>
<dbReference type="Pfam" id="PF13840">
    <property type="entry name" value="ACT_7"/>
    <property type="match status" value="1"/>
</dbReference>
<reference evidence="19 20" key="1">
    <citation type="submission" date="2021-02" db="EMBL/GenBank/DDBJ databases">
        <title>Alicyclobacillus curvatus sp. nov. and Alicyclobacillus mengziensis sp. nov., two acidophilic bacteria isolated from acid mine drainage.</title>
        <authorList>
            <person name="Huang Y."/>
        </authorList>
    </citation>
    <scope>NUCLEOTIDE SEQUENCE [LARGE SCALE GENOMIC DNA]</scope>
    <source>
        <strain evidence="19 20">S30H14</strain>
    </source>
</reference>
<evidence type="ECO:0000256" key="3">
    <source>
        <dbReference type="ARBA" id="ARBA00004986"/>
    </source>
</evidence>
<comment type="pathway">
    <text evidence="2 16">Amino-acid biosynthesis; L-lysine biosynthesis via DAP pathway; (S)-tetrahydrodipicolinate from L-aspartate: step 1/4.</text>
</comment>
<evidence type="ECO:0000256" key="1">
    <source>
        <dbReference type="ARBA" id="ARBA00003121"/>
    </source>
</evidence>
<dbReference type="InterPro" id="IPR005260">
    <property type="entry name" value="Asp_kin_monofn"/>
</dbReference>
<evidence type="ECO:0000256" key="8">
    <source>
        <dbReference type="ARBA" id="ARBA00022741"/>
    </source>
</evidence>
<dbReference type="Gene3D" id="3.30.2130.10">
    <property type="entry name" value="VC0802-like"/>
    <property type="match status" value="1"/>
</dbReference>
<evidence type="ECO:0000256" key="13">
    <source>
        <dbReference type="ARBA" id="ARBA00047872"/>
    </source>
</evidence>
<dbReference type="AlphaFoldDB" id="A0A9X7VZ82"/>
<dbReference type="RefSeq" id="WP_206656560.1">
    <property type="nucleotide sequence ID" value="NZ_CP071182.1"/>
</dbReference>
<evidence type="ECO:0000256" key="7">
    <source>
        <dbReference type="ARBA" id="ARBA00022679"/>
    </source>
</evidence>
<dbReference type="PANTHER" id="PTHR21499:SF3">
    <property type="entry name" value="ASPARTOKINASE"/>
    <property type="match status" value="1"/>
</dbReference>
<dbReference type="Pfam" id="PF00696">
    <property type="entry name" value="AA_kinase"/>
    <property type="match status" value="1"/>
</dbReference>
<keyword evidence="9 15" id="KW-0418">Kinase</keyword>
<dbReference type="InterPro" id="IPR018042">
    <property type="entry name" value="Aspartate_kinase_CS"/>
</dbReference>
<dbReference type="Gene3D" id="3.40.1160.10">
    <property type="entry name" value="Acetylglutamate kinase-like"/>
    <property type="match status" value="1"/>
</dbReference>
<evidence type="ECO:0000313" key="20">
    <source>
        <dbReference type="Proteomes" id="UP000663505"/>
    </source>
</evidence>
<feature type="binding site" evidence="14">
    <location>
        <begin position="7"/>
        <end position="10"/>
    </location>
    <ligand>
        <name>ATP</name>
        <dbReference type="ChEBI" id="CHEBI:30616"/>
    </ligand>
</feature>
<dbReference type="PROSITE" id="PS00324">
    <property type="entry name" value="ASPARTOKINASE"/>
    <property type="match status" value="1"/>
</dbReference>
<comment type="function">
    <text evidence="1">Catalyzes the phosphorylation of the beta-carboxyl group of aspartic acid with ATP to yield 4-phospho-L-aspartate, which is involved in the branched biosynthetic pathway leading to the biosynthesis of amino acids threonine, isoleucine and methionine.</text>
</comment>
<comment type="catalytic activity">
    <reaction evidence="13 15">
        <text>L-aspartate + ATP = 4-phospho-L-aspartate + ADP</text>
        <dbReference type="Rhea" id="RHEA:23776"/>
        <dbReference type="ChEBI" id="CHEBI:29991"/>
        <dbReference type="ChEBI" id="CHEBI:30616"/>
        <dbReference type="ChEBI" id="CHEBI:57535"/>
        <dbReference type="ChEBI" id="CHEBI:456216"/>
        <dbReference type="EC" id="2.7.2.4"/>
    </reaction>
</comment>
<dbReference type="InterPro" id="IPR036393">
    <property type="entry name" value="AceGlu_kinase-like_sf"/>
</dbReference>
<dbReference type="GO" id="GO:0005829">
    <property type="term" value="C:cytosol"/>
    <property type="evidence" value="ECO:0007669"/>
    <property type="project" value="TreeGrafter"/>
</dbReference>
<dbReference type="NCBIfam" id="NF006068">
    <property type="entry name" value="PRK08210.1"/>
    <property type="match status" value="1"/>
</dbReference>
<evidence type="ECO:0000259" key="17">
    <source>
        <dbReference type="Pfam" id="PF00696"/>
    </source>
</evidence>
<keyword evidence="11" id="KW-0220">Diaminopimelate biosynthesis</keyword>
<keyword evidence="12" id="KW-0457">Lysine biosynthesis</keyword>
<dbReference type="PIRSF" id="PIRSF000726">
    <property type="entry name" value="Asp_kin"/>
    <property type="match status" value="1"/>
</dbReference>
<keyword evidence="8 14" id="KW-0547">Nucleotide-binding</keyword>
<evidence type="ECO:0000256" key="11">
    <source>
        <dbReference type="ARBA" id="ARBA00022915"/>
    </source>
</evidence>
<evidence type="ECO:0000256" key="10">
    <source>
        <dbReference type="ARBA" id="ARBA00022840"/>
    </source>
</evidence>
<dbReference type="InterPro" id="IPR045865">
    <property type="entry name" value="ACT-like_dom_sf"/>
</dbReference>
<feature type="domain" description="CASTOR ACT" evidence="18">
    <location>
        <begin position="331"/>
        <end position="393"/>
    </location>
</feature>
<dbReference type="GO" id="GO:0019877">
    <property type="term" value="P:diaminopimelate biosynthetic process"/>
    <property type="evidence" value="ECO:0007669"/>
    <property type="project" value="UniProtKB-KW"/>
</dbReference>
<evidence type="ECO:0000256" key="9">
    <source>
        <dbReference type="ARBA" id="ARBA00022777"/>
    </source>
</evidence>
<protein>
    <recommendedName>
        <fullName evidence="15">Aspartokinase</fullName>
        <ecNumber evidence="15">2.7.2.4</ecNumber>
    </recommendedName>
</protein>
<keyword evidence="10 14" id="KW-0067">ATP-binding</keyword>
<evidence type="ECO:0000256" key="5">
    <source>
        <dbReference type="ARBA" id="ARBA00010122"/>
    </source>
</evidence>
<evidence type="ECO:0000256" key="6">
    <source>
        <dbReference type="ARBA" id="ARBA00022605"/>
    </source>
</evidence>
<comment type="similarity">
    <text evidence="5 15">Belongs to the aspartokinase family.</text>
</comment>
<evidence type="ECO:0000256" key="16">
    <source>
        <dbReference type="RuleBase" id="RU004249"/>
    </source>
</evidence>
<proteinExistence type="inferred from homology"/>
<feature type="domain" description="Aspartate/glutamate/uridylate kinase" evidence="17">
    <location>
        <begin position="3"/>
        <end position="234"/>
    </location>
</feature>
<evidence type="ECO:0000256" key="14">
    <source>
        <dbReference type="PIRSR" id="PIRSR000726-1"/>
    </source>
</evidence>
<organism evidence="19 20">
    <name type="scientific">Alicyclobacillus mengziensis</name>
    <dbReference type="NCBI Taxonomy" id="2931921"/>
    <lineage>
        <taxon>Bacteria</taxon>
        <taxon>Bacillati</taxon>
        <taxon>Bacillota</taxon>
        <taxon>Bacilli</taxon>
        <taxon>Bacillales</taxon>
        <taxon>Alicyclobacillaceae</taxon>
        <taxon>Alicyclobacillus</taxon>
    </lineage>
</organism>